<dbReference type="EC" id="3.6.4.13" evidence="5"/>
<protein>
    <recommendedName>
        <fullName evidence="5">ATP-dependent RNA helicase</fullName>
        <ecNumber evidence="5">3.6.4.13</ecNumber>
    </recommendedName>
</protein>
<dbReference type="EMBL" id="JPKZ01000523">
    <property type="protein sequence ID" value="KHN86721.1"/>
    <property type="molecule type" value="Genomic_DNA"/>
</dbReference>
<dbReference type="InterPro" id="IPR011545">
    <property type="entry name" value="DEAD/DEAH_box_helicase_dom"/>
</dbReference>
<dbReference type="Pfam" id="PF00270">
    <property type="entry name" value="DEAD"/>
    <property type="match status" value="1"/>
</dbReference>
<evidence type="ECO:0000313" key="7">
    <source>
        <dbReference type="EMBL" id="KHN86721.1"/>
    </source>
</evidence>
<comment type="similarity">
    <text evidence="5">Belongs to the DEAD box helicase family.</text>
</comment>
<keyword evidence="1 5" id="KW-0547">Nucleotide-binding</keyword>
<sequence length="394" mass="44961">MLSTKFGDIELKGGIARSFPELFYEKPTKLQNNALTSIIDGKDTYIRCFSGFGMGKRATLAIGILQNISFNAKDARPGGIQAIVITRIKSETCSLTAFESTLKRAVKLKETITAIGKYMGVKCSLYMSRREHDVSVRNSHVLIATANSLVHLLRCRTIHPCSVKMVVFDEADSLFADDISDVAIKGLNSIFAMIAENAQLVIMTSQRTQCLDSFLKRFGVRPVRVEMHFNFDAVRHYRLFINEGEKEEALLDLLARCKMGKFIIFTRYAKTAKELTEMFMDEHALFMHYDMPKSERYATVKKFIEEEENRFLFATDSLPYGSIKAGQVSLIINYDFPNRRNYAHRFVRAGFLGGHQSNIINFIGVENLYTMRLVEKFYDITMNRLPMDFTPRAN</sequence>
<gene>
    <name evidence="7" type="primary">tif412</name>
    <name evidence="7" type="ORF">Tcan_04097</name>
</gene>
<dbReference type="InterPro" id="IPR027417">
    <property type="entry name" value="P-loop_NTPase"/>
</dbReference>
<dbReference type="Proteomes" id="UP000031036">
    <property type="component" value="Unassembled WGS sequence"/>
</dbReference>
<evidence type="ECO:0000256" key="4">
    <source>
        <dbReference type="ARBA" id="ARBA00022884"/>
    </source>
</evidence>
<dbReference type="GO" id="GO:0005524">
    <property type="term" value="F:ATP binding"/>
    <property type="evidence" value="ECO:0007669"/>
    <property type="project" value="UniProtKB-UniRule"/>
</dbReference>
<keyword evidence="4 5" id="KW-0694">RNA-binding</keyword>
<dbReference type="GO" id="GO:0003724">
    <property type="term" value="F:RNA helicase activity"/>
    <property type="evidence" value="ECO:0007669"/>
    <property type="project" value="UniProtKB-EC"/>
</dbReference>
<evidence type="ECO:0000259" key="6">
    <source>
        <dbReference type="PROSITE" id="PS51194"/>
    </source>
</evidence>
<organism evidence="7 8">
    <name type="scientific">Toxocara canis</name>
    <name type="common">Canine roundworm</name>
    <dbReference type="NCBI Taxonomy" id="6265"/>
    <lineage>
        <taxon>Eukaryota</taxon>
        <taxon>Metazoa</taxon>
        <taxon>Ecdysozoa</taxon>
        <taxon>Nematoda</taxon>
        <taxon>Chromadorea</taxon>
        <taxon>Rhabditida</taxon>
        <taxon>Spirurina</taxon>
        <taxon>Ascaridomorpha</taxon>
        <taxon>Ascaridoidea</taxon>
        <taxon>Toxocaridae</taxon>
        <taxon>Toxocara</taxon>
    </lineage>
</organism>
<dbReference type="PANTHER" id="PTHR24031">
    <property type="entry name" value="RNA HELICASE"/>
    <property type="match status" value="1"/>
</dbReference>
<dbReference type="AlphaFoldDB" id="A0A0B2VT76"/>
<feature type="domain" description="Helicase C-terminal" evidence="6">
    <location>
        <begin position="249"/>
        <end position="393"/>
    </location>
</feature>
<evidence type="ECO:0000256" key="5">
    <source>
        <dbReference type="RuleBase" id="RU365068"/>
    </source>
</evidence>
<keyword evidence="2 5" id="KW-0378">Hydrolase</keyword>
<reference evidence="7 8" key="1">
    <citation type="submission" date="2014-11" db="EMBL/GenBank/DDBJ databases">
        <title>Genetic blueprint of the zoonotic pathogen Toxocara canis.</title>
        <authorList>
            <person name="Zhu X.-Q."/>
            <person name="Korhonen P.K."/>
            <person name="Cai H."/>
            <person name="Young N.D."/>
            <person name="Nejsum P."/>
            <person name="von Samson-Himmelstjerna G."/>
            <person name="Boag P.R."/>
            <person name="Tan P."/>
            <person name="Li Q."/>
            <person name="Min J."/>
            <person name="Yang Y."/>
            <person name="Wang X."/>
            <person name="Fang X."/>
            <person name="Hall R.S."/>
            <person name="Hofmann A."/>
            <person name="Sternberg P.W."/>
            <person name="Jex A.R."/>
            <person name="Gasser R.B."/>
        </authorList>
    </citation>
    <scope>NUCLEOTIDE SEQUENCE [LARGE SCALE GENOMIC DNA]</scope>
    <source>
        <strain evidence="7">PN_DK_2014</strain>
    </source>
</reference>
<evidence type="ECO:0000256" key="2">
    <source>
        <dbReference type="ARBA" id="ARBA00022801"/>
    </source>
</evidence>
<evidence type="ECO:0000313" key="8">
    <source>
        <dbReference type="Proteomes" id="UP000031036"/>
    </source>
</evidence>
<comment type="domain">
    <text evidence="5">The Q motif is unique to and characteristic of the DEAD box family of RNA helicases and controls ATP binding and hydrolysis.</text>
</comment>
<comment type="catalytic activity">
    <reaction evidence="5">
        <text>ATP + H2O = ADP + phosphate + H(+)</text>
        <dbReference type="Rhea" id="RHEA:13065"/>
        <dbReference type="ChEBI" id="CHEBI:15377"/>
        <dbReference type="ChEBI" id="CHEBI:15378"/>
        <dbReference type="ChEBI" id="CHEBI:30616"/>
        <dbReference type="ChEBI" id="CHEBI:43474"/>
        <dbReference type="ChEBI" id="CHEBI:456216"/>
        <dbReference type="EC" id="3.6.4.13"/>
    </reaction>
</comment>
<name>A0A0B2VT76_TOXCA</name>
<dbReference type="InterPro" id="IPR001650">
    <property type="entry name" value="Helicase_C-like"/>
</dbReference>
<evidence type="ECO:0000256" key="1">
    <source>
        <dbReference type="ARBA" id="ARBA00022741"/>
    </source>
</evidence>
<dbReference type="GO" id="GO:0003723">
    <property type="term" value="F:RNA binding"/>
    <property type="evidence" value="ECO:0007669"/>
    <property type="project" value="UniProtKB-UniRule"/>
</dbReference>
<keyword evidence="8" id="KW-1185">Reference proteome</keyword>
<dbReference type="SUPFAM" id="SSF52540">
    <property type="entry name" value="P-loop containing nucleoside triphosphate hydrolases"/>
    <property type="match status" value="1"/>
</dbReference>
<dbReference type="STRING" id="6265.A0A0B2VT76"/>
<evidence type="ECO:0000256" key="3">
    <source>
        <dbReference type="ARBA" id="ARBA00022840"/>
    </source>
</evidence>
<keyword evidence="5 7" id="KW-0347">Helicase</keyword>
<dbReference type="OrthoDB" id="10413077at2759"/>
<proteinExistence type="inferred from homology"/>
<dbReference type="Gene3D" id="3.40.50.300">
    <property type="entry name" value="P-loop containing nucleotide triphosphate hydrolases"/>
    <property type="match status" value="2"/>
</dbReference>
<accession>A0A0B2VT76</accession>
<comment type="function">
    <text evidence="5">RNA helicase.</text>
</comment>
<dbReference type="PROSITE" id="PS51194">
    <property type="entry name" value="HELICASE_CTER"/>
    <property type="match status" value="1"/>
</dbReference>
<comment type="caution">
    <text evidence="7">The sequence shown here is derived from an EMBL/GenBank/DDBJ whole genome shotgun (WGS) entry which is preliminary data.</text>
</comment>
<keyword evidence="3 5" id="KW-0067">ATP-binding</keyword>
<dbReference type="GO" id="GO:0016787">
    <property type="term" value="F:hydrolase activity"/>
    <property type="evidence" value="ECO:0007669"/>
    <property type="project" value="UniProtKB-KW"/>
</dbReference>
<dbReference type="Pfam" id="PF00271">
    <property type="entry name" value="Helicase_C"/>
    <property type="match status" value="1"/>
</dbReference>